<dbReference type="OrthoDB" id="7720197at2"/>
<reference evidence="2 3" key="1">
    <citation type="submission" date="2017-09" db="EMBL/GenBank/DDBJ databases">
        <title>A multilocus sequence analysis scheme for characterization of bacteria in the genus Thioclava.</title>
        <authorList>
            <person name="Liu Y."/>
            <person name="Shao Z."/>
        </authorList>
    </citation>
    <scope>NUCLEOTIDE SEQUENCE [LARGE SCALE GENOMIC DNA]</scope>
    <source>
        <strain evidence="2 3">CAU 1312</strain>
    </source>
</reference>
<evidence type="ECO:0000313" key="3">
    <source>
        <dbReference type="Proteomes" id="UP000243507"/>
    </source>
</evidence>
<evidence type="ECO:0000256" key="1">
    <source>
        <dbReference type="SAM" id="SignalP"/>
    </source>
</evidence>
<evidence type="ECO:0000313" key="2">
    <source>
        <dbReference type="EMBL" id="PCD76760.1"/>
    </source>
</evidence>
<dbReference type="RefSeq" id="WP_096432401.1">
    <property type="nucleotide sequence ID" value="NZ_NTJD01000004.1"/>
</dbReference>
<dbReference type="EMBL" id="NTJD01000004">
    <property type="protein sequence ID" value="PCD76760.1"/>
    <property type="molecule type" value="Genomic_DNA"/>
</dbReference>
<evidence type="ECO:0008006" key="4">
    <source>
        <dbReference type="Google" id="ProtNLM"/>
    </source>
</evidence>
<dbReference type="SUPFAM" id="SSF56935">
    <property type="entry name" value="Porins"/>
    <property type="match status" value="1"/>
</dbReference>
<protein>
    <recommendedName>
        <fullName evidence="4">Porin</fullName>
    </recommendedName>
</protein>
<gene>
    <name evidence="2" type="ORF">CLN94_06540</name>
</gene>
<dbReference type="AlphaFoldDB" id="A0A2A4CR16"/>
<comment type="caution">
    <text evidence="2">The sequence shown here is derived from an EMBL/GenBank/DDBJ whole genome shotgun (WGS) entry which is preliminary data.</text>
</comment>
<keyword evidence="1" id="KW-0732">Signal</keyword>
<keyword evidence="3" id="KW-1185">Reference proteome</keyword>
<proteinExistence type="predicted"/>
<organism evidence="2 3">
    <name type="scientific">Pseudothioclava arenosa</name>
    <dbReference type="NCBI Taxonomy" id="1795308"/>
    <lineage>
        <taxon>Bacteria</taxon>
        <taxon>Pseudomonadati</taxon>
        <taxon>Pseudomonadota</taxon>
        <taxon>Alphaproteobacteria</taxon>
        <taxon>Rhodobacterales</taxon>
        <taxon>Paracoccaceae</taxon>
        <taxon>Pseudothioclava</taxon>
    </lineage>
</organism>
<dbReference type="Proteomes" id="UP000243507">
    <property type="component" value="Unassembled WGS sequence"/>
</dbReference>
<name>A0A2A4CR16_9RHOB</name>
<accession>A0A2A4CR16</accession>
<feature type="signal peptide" evidence="1">
    <location>
        <begin position="1"/>
        <end position="22"/>
    </location>
</feature>
<feature type="chain" id="PRO_5013195462" description="Porin" evidence="1">
    <location>
        <begin position="23"/>
        <end position="295"/>
    </location>
</feature>
<sequence length="295" mass="32022">MQIRSLLTVTTALALTAGVAQAEANYQTVYGIAGTYSIENVDIDMLNIGGEVEESFGRFTFGLAIDGTRIWVPGEKGDVSMVGVTFGYDVTDSLSVVAALDNYQVEGPGDFSDRLLGVEYKFADYTLGLAGAQNSYDGYDHTIPLAFAHVEKGPYSASLLLSLDDDGKELALVASHENDRYEADVGFGYSNDYDYTVASVDATYYFDAPYRANGRLLIGQFENTDVVELGIGGGYKLAENVWADIGYSQIRVEGDKFVDGFSLELTFETGDRKLKTRTVMEDAYTAISPTGLLIN</sequence>